<keyword evidence="3" id="KW-1185">Reference proteome</keyword>
<gene>
    <name evidence="2" type="ORF">KV112_17770</name>
</gene>
<evidence type="ECO:0000313" key="3">
    <source>
        <dbReference type="Proteomes" id="UP001299046"/>
    </source>
</evidence>
<dbReference type="RefSeq" id="WP_224864821.1">
    <property type="nucleotide sequence ID" value="NZ_JAYJJS010000001.1"/>
</dbReference>
<evidence type="ECO:0000256" key="1">
    <source>
        <dbReference type="SAM" id="SignalP"/>
    </source>
</evidence>
<dbReference type="SUPFAM" id="SSF64153">
    <property type="entry name" value="YjeF N-terminal domain-like"/>
    <property type="match status" value="1"/>
</dbReference>
<sequence length="169" mass="16947">MNTTSCSSVPMAVAVIGACLVAIPASVPPTVLSPAVALSSAGDLMVSDVGAVVDALTGADPGTALAGVPDEYYDYLNGLGVPAEDQDLALGGLIAGVAALAQLIASLFTNPFGWLLDAIDWVANLFGFDIFPDDAASALATAVPDFDLSVPDVGIPDLDLSNLVPDFGI</sequence>
<accession>A0ABU5YS57</accession>
<dbReference type="InterPro" id="IPR036652">
    <property type="entry name" value="YjeF_N_dom_sf"/>
</dbReference>
<comment type="caution">
    <text evidence="2">The sequence shown here is derived from an EMBL/GenBank/DDBJ whole genome shotgun (WGS) entry which is preliminary data.</text>
</comment>
<protein>
    <submittedName>
        <fullName evidence="2">Uncharacterized protein</fullName>
    </submittedName>
</protein>
<evidence type="ECO:0000313" key="2">
    <source>
        <dbReference type="EMBL" id="MEB3051563.1"/>
    </source>
</evidence>
<reference evidence="2 3" key="1">
    <citation type="submission" date="2023-12" db="EMBL/GenBank/DDBJ databases">
        <title>Description of new species of Mycobacterium terrae complex isolated from sewage at the Sao Paulo Zoological Park Foundation in Brazil.</title>
        <authorList>
            <person name="Romagnoli C.L."/>
            <person name="Conceicao E.C."/>
            <person name="Machado E."/>
            <person name="Barreto L.B.P.F."/>
            <person name="Sharma A."/>
            <person name="Silva N.M."/>
            <person name="Marques L.E."/>
            <person name="Juliana M.A."/>
            <person name="Lourenco M.C.S."/>
            <person name="Digiampietri L.A."/>
            <person name="Suffys P.N."/>
            <person name="Viana-Niero C."/>
        </authorList>
    </citation>
    <scope>NUCLEOTIDE SEQUENCE [LARGE SCALE GENOMIC DNA]</scope>
    <source>
        <strain evidence="2 3">MYC123</strain>
    </source>
</reference>
<feature type="chain" id="PRO_5045097400" evidence="1">
    <location>
        <begin position="28"/>
        <end position="169"/>
    </location>
</feature>
<name>A0ABU5YS57_9MYCO</name>
<feature type="signal peptide" evidence="1">
    <location>
        <begin position="1"/>
        <end position="27"/>
    </location>
</feature>
<proteinExistence type="predicted"/>
<keyword evidence="1" id="KW-0732">Signal</keyword>
<dbReference type="Proteomes" id="UP001299046">
    <property type="component" value="Unassembled WGS sequence"/>
</dbReference>
<dbReference type="EMBL" id="JAYJJT010000023">
    <property type="protein sequence ID" value="MEB3051563.1"/>
    <property type="molecule type" value="Genomic_DNA"/>
</dbReference>
<organism evidence="2 3">
    <name type="scientific">[Mycobacterium] zoologicum</name>
    <dbReference type="NCBI Taxonomy" id="2872311"/>
    <lineage>
        <taxon>Bacteria</taxon>
        <taxon>Bacillati</taxon>
        <taxon>Actinomycetota</taxon>
        <taxon>Actinomycetes</taxon>
        <taxon>Mycobacteriales</taxon>
        <taxon>Mycobacteriaceae</taxon>
        <taxon>Mycolicibacter</taxon>
    </lineage>
</organism>